<dbReference type="Proteomes" id="UP000824001">
    <property type="component" value="Unassembled WGS sequence"/>
</dbReference>
<reference evidence="3" key="1">
    <citation type="submission" date="2020-10" db="EMBL/GenBank/DDBJ databases">
        <authorList>
            <person name="Gilroy R."/>
        </authorList>
    </citation>
    <scope>NUCLEOTIDE SEQUENCE</scope>
    <source>
        <strain evidence="3">ChiHjej10B9-9673</strain>
    </source>
</reference>
<feature type="signal peptide" evidence="2">
    <location>
        <begin position="1"/>
        <end position="18"/>
    </location>
</feature>
<gene>
    <name evidence="3" type="ORF">IAC18_02610</name>
</gene>
<proteinExistence type="predicted"/>
<reference evidence="3" key="2">
    <citation type="journal article" date="2021" name="PeerJ">
        <title>Extensive microbial diversity within the chicken gut microbiome revealed by metagenomics and culture.</title>
        <authorList>
            <person name="Gilroy R."/>
            <person name="Ravi A."/>
            <person name="Getino M."/>
            <person name="Pursley I."/>
            <person name="Horton D.L."/>
            <person name="Alikhan N.F."/>
            <person name="Baker D."/>
            <person name="Gharbi K."/>
            <person name="Hall N."/>
            <person name="Watson M."/>
            <person name="Adriaenssens E.M."/>
            <person name="Foster-Nyarko E."/>
            <person name="Jarju S."/>
            <person name="Secka A."/>
            <person name="Antonio M."/>
            <person name="Oren A."/>
            <person name="Chaudhuri R.R."/>
            <person name="La Ragione R."/>
            <person name="Hildebrand F."/>
            <person name="Pallen M.J."/>
        </authorList>
    </citation>
    <scope>NUCLEOTIDE SEQUENCE</scope>
    <source>
        <strain evidence="3">ChiHjej10B9-9673</strain>
    </source>
</reference>
<sequence length="311" mass="34192">MKKLIPLILALLLLAACGAETPSAESVEPSSPCDLVTPPQTSPAEPADETLSRELPEGFALPQEEFEPAAYYLAEPFGEQGAALLTLSADGRFTCRYSYWQQNPENGGYNLLGGSFDETEAAFDGAALTYTEPAGEPRPERFREVTLSEALAAWRDMPSNDETSQPFPERIERGEWEKTPGVSLIEQTGRFISYEYLGADVSYELWDGTLLLSGFTAESPDFPFSLRGLGMGSSLADVLASFPEQSSVRTSEPEKYRHIYGGDIGLLGTYDAMDEGRGGKCVSVSDGWTITRFIFDENDEVYKLEFWNSTD</sequence>
<dbReference type="PROSITE" id="PS51257">
    <property type="entry name" value="PROKAR_LIPOPROTEIN"/>
    <property type="match status" value="1"/>
</dbReference>
<comment type="caution">
    <text evidence="3">The sequence shown here is derived from an EMBL/GenBank/DDBJ whole genome shotgun (WGS) entry which is preliminary data.</text>
</comment>
<accession>A0A9D1FCT6</accession>
<evidence type="ECO:0000256" key="1">
    <source>
        <dbReference type="SAM" id="MobiDB-lite"/>
    </source>
</evidence>
<protein>
    <submittedName>
        <fullName evidence="3">Uncharacterized protein</fullName>
    </submittedName>
</protein>
<organism evidence="3 4">
    <name type="scientific">Candidatus Scatomorpha merdipullorum</name>
    <dbReference type="NCBI Taxonomy" id="2840927"/>
    <lineage>
        <taxon>Bacteria</taxon>
        <taxon>Bacillati</taxon>
        <taxon>Bacillota</taxon>
        <taxon>Clostridia</taxon>
        <taxon>Eubacteriales</taxon>
        <taxon>Candidatus Scatomorpha</taxon>
    </lineage>
</organism>
<name>A0A9D1FCT6_9FIRM</name>
<evidence type="ECO:0000256" key="2">
    <source>
        <dbReference type="SAM" id="SignalP"/>
    </source>
</evidence>
<dbReference type="AlphaFoldDB" id="A0A9D1FCT6"/>
<feature type="region of interest" description="Disordered" evidence="1">
    <location>
        <begin position="23"/>
        <end position="51"/>
    </location>
</feature>
<feature type="chain" id="PRO_5038757133" evidence="2">
    <location>
        <begin position="19"/>
        <end position="311"/>
    </location>
</feature>
<dbReference type="EMBL" id="DVJK01000069">
    <property type="protein sequence ID" value="HIS66435.1"/>
    <property type="molecule type" value="Genomic_DNA"/>
</dbReference>
<keyword evidence="2" id="KW-0732">Signal</keyword>
<evidence type="ECO:0000313" key="3">
    <source>
        <dbReference type="EMBL" id="HIS66435.1"/>
    </source>
</evidence>
<evidence type="ECO:0000313" key="4">
    <source>
        <dbReference type="Proteomes" id="UP000824001"/>
    </source>
</evidence>